<gene>
    <name evidence="3" type="ORF">F3J40_17065</name>
</gene>
<feature type="transmembrane region" description="Helical" evidence="2">
    <location>
        <begin position="136"/>
        <end position="157"/>
    </location>
</feature>
<dbReference type="InterPro" id="IPR029025">
    <property type="entry name" value="T3SS_substrate_exporter_C"/>
</dbReference>
<keyword evidence="2" id="KW-0812">Transmembrane</keyword>
<protein>
    <submittedName>
        <fullName evidence="3">EscU/YscU/HrcU family type III secretion system export apparatus switch protein</fullName>
    </submittedName>
</protein>
<evidence type="ECO:0000313" key="3">
    <source>
        <dbReference type="EMBL" id="NIF23296.1"/>
    </source>
</evidence>
<dbReference type="EMBL" id="VWXF01000007">
    <property type="protein sequence ID" value="NIF23296.1"/>
    <property type="molecule type" value="Genomic_DNA"/>
</dbReference>
<dbReference type="PANTHER" id="PTHR30531">
    <property type="entry name" value="FLAGELLAR BIOSYNTHETIC PROTEIN FLHB"/>
    <property type="match status" value="1"/>
</dbReference>
<evidence type="ECO:0000313" key="4">
    <source>
        <dbReference type="Proteomes" id="UP001515683"/>
    </source>
</evidence>
<accession>A0ABX0RD62</accession>
<dbReference type="PANTHER" id="PTHR30531:SF14">
    <property type="entry name" value="SURFACE PRESENTATION OF ANTIGENS PROTEIN SPAS"/>
    <property type="match status" value="1"/>
</dbReference>
<evidence type="ECO:0000256" key="2">
    <source>
        <dbReference type="SAM" id="Phobius"/>
    </source>
</evidence>
<proteinExistence type="inferred from homology"/>
<comment type="similarity">
    <text evidence="1">Belongs to the type III secretion exporter family.</text>
</comment>
<dbReference type="Gene3D" id="3.40.1690.10">
    <property type="entry name" value="secretion proteins EscU"/>
    <property type="match status" value="1"/>
</dbReference>
<reference evidence="3 4" key="1">
    <citation type="journal article" date="2019" name="bioRxiv">
        <title>Bacteria contribute to plant secondary compound degradation in a generalist herbivore system.</title>
        <authorList>
            <person name="Francoeur C.B."/>
            <person name="Khadempour L."/>
            <person name="Moreira-Soto R.D."/>
            <person name="Gotting K."/>
            <person name="Book A.J."/>
            <person name="Pinto-Tomas A.A."/>
            <person name="Keefover-Ring K."/>
            <person name="Currie C.R."/>
        </authorList>
    </citation>
    <scope>NUCLEOTIDE SEQUENCE [LARGE SCALE GENOMIC DNA]</scope>
    <source>
        <strain evidence="3">Acro-835</strain>
    </source>
</reference>
<dbReference type="SUPFAM" id="SSF160544">
    <property type="entry name" value="EscU C-terminal domain-like"/>
    <property type="match status" value="1"/>
</dbReference>
<dbReference type="Pfam" id="PF01312">
    <property type="entry name" value="Bac_export_2"/>
    <property type="match status" value="1"/>
</dbReference>
<keyword evidence="4" id="KW-1185">Reference proteome</keyword>
<comment type="caution">
    <text evidence="3">The sequence shown here is derived from an EMBL/GenBank/DDBJ whole genome shotgun (WGS) entry which is preliminary data.</text>
</comment>
<feature type="transmembrane region" description="Helical" evidence="2">
    <location>
        <begin position="189"/>
        <end position="209"/>
    </location>
</feature>
<dbReference type="PRINTS" id="PR00950">
    <property type="entry name" value="TYPE3IMSPROT"/>
</dbReference>
<name>A0ABX0RD62_9GAMM</name>
<dbReference type="RefSeq" id="WP_167016484.1">
    <property type="nucleotide sequence ID" value="NZ_VWXF01000007.1"/>
</dbReference>
<feature type="transmembrane region" description="Helical" evidence="2">
    <location>
        <begin position="69"/>
        <end position="96"/>
    </location>
</feature>
<keyword evidence="2" id="KW-1133">Transmembrane helix</keyword>
<organism evidence="3 4">
    <name type="scientific">Candidatus Pantoea multigeneris</name>
    <dbReference type="NCBI Taxonomy" id="2608357"/>
    <lineage>
        <taxon>Bacteria</taxon>
        <taxon>Pseudomonadati</taxon>
        <taxon>Pseudomonadota</taxon>
        <taxon>Gammaproteobacteria</taxon>
        <taxon>Enterobacterales</taxon>
        <taxon>Erwiniaceae</taxon>
        <taxon>Pantoea</taxon>
    </lineage>
</organism>
<evidence type="ECO:0000256" key="1">
    <source>
        <dbReference type="ARBA" id="ARBA00010690"/>
    </source>
</evidence>
<sequence>MAEKNKKATPHKLKEAKRKGQVAQSQDLYKIVIFIILTECIYLTSEWIMDDLLFLLSESLSGDVINSEFFLSSLFNVSIMTVAQVIAITLSLVIVLRISCAWMQFGPLFSTHSVSPKMSNIDPFKQIKNTLSAKQFTMLLLNVIRMMIVAIIIFLLFKEILNNLIMAIYHDLKVFHSIVLATLKKYTRVISIVLCFIVLLDILIQRYFFMKQQRMSIDDIKKEYKQNEGDPLVKGQRRSLAQEWANDTPAPSVKQKSDVDNIDALLTNPTHYAIGIYYRIGITAVPVISVIAESFEAEALIKFAREKKIPVICNVQLTRRLFYENKVGDSIPNVYLRDVAMIYRQLQETNADKVIQTI</sequence>
<feature type="transmembrane region" description="Helical" evidence="2">
    <location>
        <begin position="28"/>
        <end position="49"/>
    </location>
</feature>
<dbReference type="Proteomes" id="UP001515683">
    <property type="component" value="Unassembled WGS sequence"/>
</dbReference>
<dbReference type="InterPro" id="IPR006135">
    <property type="entry name" value="T3SS_substrate_exporter"/>
</dbReference>
<keyword evidence="2" id="KW-0472">Membrane</keyword>